<evidence type="ECO:0000313" key="1">
    <source>
        <dbReference type="EMBL" id="MPA67631.1"/>
    </source>
</evidence>
<dbReference type="EMBL" id="GHES01037072">
    <property type="protein sequence ID" value="MPA67631.1"/>
    <property type="molecule type" value="Transcribed_RNA"/>
</dbReference>
<organism evidence="1">
    <name type="scientific">Davidia involucrata</name>
    <name type="common">Dove tree</name>
    <dbReference type="NCBI Taxonomy" id="16924"/>
    <lineage>
        <taxon>Eukaryota</taxon>
        <taxon>Viridiplantae</taxon>
        <taxon>Streptophyta</taxon>
        <taxon>Embryophyta</taxon>
        <taxon>Tracheophyta</taxon>
        <taxon>Spermatophyta</taxon>
        <taxon>Magnoliopsida</taxon>
        <taxon>eudicotyledons</taxon>
        <taxon>Gunneridae</taxon>
        <taxon>Pentapetalae</taxon>
        <taxon>asterids</taxon>
        <taxon>Cornales</taxon>
        <taxon>Nyssaceae</taxon>
        <taxon>Davidia</taxon>
    </lineage>
</organism>
<protein>
    <submittedName>
        <fullName evidence="1">Putative methyladenine glycosylase family protein</fullName>
        <ecNumber evidence="1">3.2.2.20</ecNumber>
    </submittedName>
</protein>
<keyword evidence="1" id="KW-0326">Glycosidase</keyword>
<dbReference type="AlphaFoldDB" id="A0A5B7BIQ8"/>
<reference evidence="1" key="1">
    <citation type="submission" date="2019-08" db="EMBL/GenBank/DDBJ databases">
        <title>Reference gene set and small RNA set construction with multiple tissues from Davidia involucrata Baill.</title>
        <authorList>
            <person name="Yang H."/>
            <person name="Zhou C."/>
            <person name="Li G."/>
            <person name="Wang J."/>
            <person name="Gao P."/>
            <person name="Wang M."/>
            <person name="Wang R."/>
            <person name="Zhao Y."/>
        </authorList>
    </citation>
    <scope>NUCLEOTIDE SEQUENCE</scope>
    <source>
        <tissue evidence="1">Mixed with DoveR01_LX</tissue>
    </source>
</reference>
<accession>A0A5B7BIQ8</accession>
<dbReference type="GO" id="GO:0008725">
    <property type="term" value="F:DNA-3-methyladenine glycosylase activity"/>
    <property type="evidence" value="ECO:0007669"/>
    <property type="project" value="UniProtKB-EC"/>
</dbReference>
<proteinExistence type="predicted"/>
<name>A0A5B7BIQ8_DAVIN</name>
<gene>
    <name evidence="1" type="ORF">Din_037072</name>
</gene>
<keyword evidence="1" id="KW-0378">Hydrolase</keyword>
<dbReference type="EC" id="3.2.2.20" evidence="1"/>
<sequence length="115" mass="12996">MTACRSKGNSGHLMNIYIYIYMGGSSVTSPSPPVQIMPQDPSKDVKIRDHKQRPGEEGLQVRQSHHGLLLHASRNDHLITCHRHLQCTALAAHHRPAPALHNNKGQWKDRLRQTK</sequence>